<dbReference type="Pfam" id="PF07524">
    <property type="entry name" value="Bromo_TP"/>
    <property type="match status" value="1"/>
</dbReference>
<organism evidence="10 11">
    <name type="scientific">Endocarpon pusillum</name>
    <dbReference type="NCBI Taxonomy" id="364733"/>
    <lineage>
        <taxon>Eukaryota</taxon>
        <taxon>Fungi</taxon>
        <taxon>Dikarya</taxon>
        <taxon>Ascomycota</taxon>
        <taxon>Pezizomycotina</taxon>
        <taxon>Eurotiomycetes</taxon>
        <taxon>Chaetothyriomycetidae</taxon>
        <taxon>Verrucariales</taxon>
        <taxon>Verrucariaceae</taxon>
        <taxon>Endocarpon</taxon>
    </lineage>
</organism>
<feature type="region of interest" description="Disordered" evidence="8">
    <location>
        <begin position="1"/>
        <end position="71"/>
    </location>
</feature>
<feature type="region of interest" description="Disordered" evidence="8">
    <location>
        <begin position="1028"/>
        <end position="1089"/>
    </location>
</feature>
<keyword evidence="7" id="KW-0175">Coiled coil</keyword>
<dbReference type="EMBL" id="JAACFV010000032">
    <property type="protein sequence ID" value="KAF7510209.1"/>
    <property type="molecule type" value="Genomic_DNA"/>
</dbReference>
<dbReference type="PANTHER" id="PTHR47343:SF1">
    <property type="entry name" value="TRANSCRIPTIONAL ACTIVATOR SPT7"/>
    <property type="match status" value="1"/>
</dbReference>
<evidence type="ECO:0000256" key="5">
    <source>
        <dbReference type="ARBA" id="ARBA00023242"/>
    </source>
</evidence>
<feature type="region of interest" description="Disordered" evidence="8">
    <location>
        <begin position="440"/>
        <end position="568"/>
    </location>
</feature>
<gene>
    <name evidence="10" type="ORF">GJ744_006905</name>
</gene>
<dbReference type="Pfam" id="PF00439">
    <property type="entry name" value="Bromodomain"/>
    <property type="match status" value="1"/>
</dbReference>
<evidence type="ECO:0000313" key="11">
    <source>
        <dbReference type="Proteomes" id="UP000606974"/>
    </source>
</evidence>
<dbReference type="GO" id="GO:0005634">
    <property type="term" value="C:nucleus"/>
    <property type="evidence" value="ECO:0007669"/>
    <property type="project" value="UniProtKB-SubCell"/>
</dbReference>
<keyword evidence="2" id="KW-0805">Transcription regulation</keyword>
<dbReference type="PROSITE" id="PS50014">
    <property type="entry name" value="BROMODOMAIN_2"/>
    <property type="match status" value="1"/>
</dbReference>
<dbReference type="InterPro" id="IPR001487">
    <property type="entry name" value="Bromodomain"/>
</dbReference>
<feature type="region of interest" description="Disordered" evidence="8">
    <location>
        <begin position="247"/>
        <end position="267"/>
    </location>
</feature>
<name>A0A8H7AL83_9EURO</name>
<evidence type="ECO:0000313" key="10">
    <source>
        <dbReference type="EMBL" id="KAF7510209.1"/>
    </source>
</evidence>
<keyword evidence="5" id="KW-0539">Nucleus</keyword>
<comment type="caution">
    <text evidence="10">The sequence shown here is derived from an EMBL/GenBank/DDBJ whole genome shotgun (WGS) entry which is preliminary data.</text>
</comment>
<dbReference type="InterPro" id="IPR037782">
    <property type="entry name" value="Spt7"/>
</dbReference>
<dbReference type="Gene3D" id="1.20.920.10">
    <property type="entry name" value="Bromodomain-like"/>
    <property type="match status" value="1"/>
</dbReference>
<evidence type="ECO:0000259" key="9">
    <source>
        <dbReference type="PROSITE" id="PS50014"/>
    </source>
</evidence>
<dbReference type="PRINTS" id="PR00503">
    <property type="entry name" value="BROMODOMAIN"/>
</dbReference>
<evidence type="ECO:0000256" key="7">
    <source>
        <dbReference type="SAM" id="Coils"/>
    </source>
</evidence>
<dbReference type="GO" id="GO:0046695">
    <property type="term" value="C:SLIK (SAGA-like) complex"/>
    <property type="evidence" value="ECO:0007669"/>
    <property type="project" value="InterPro"/>
</dbReference>
<dbReference type="GO" id="GO:0006357">
    <property type="term" value="P:regulation of transcription by RNA polymerase II"/>
    <property type="evidence" value="ECO:0007669"/>
    <property type="project" value="TreeGrafter"/>
</dbReference>
<reference evidence="10" key="1">
    <citation type="submission" date="2020-02" db="EMBL/GenBank/DDBJ databases">
        <authorList>
            <person name="Palmer J.M."/>
        </authorList>
    </citation>
    <scope>NUCLEOTIDE SEQUENCE</scope>
    <source>
        <strain evidence="10">EPUS1.4</strain>
        <tissue evidence="10">Thallus</tissue>
    </source>
</reference>
<feature type="domain" description="Bromo" evidence="9">
    <location>
        <begin position="342"/>
        <end position="412"/>
    </location>
</feature>
<feature type="compositionally biased region" description="Acidic residues" evidence="8">
    <location>
        <begin position="133"/>
        <end position="148"/>
    </location>
</feature>
<dbReference type="OrthoDB" id="21449at2759"/>
<dbReference type="PANTHER" id="PTHR47343">
    <property type="entry name" value="TRANSCRIPTIONAL ACTIVATOR SPT7"/>
    <property type="match status" value="1"/>
</dbReference>
<dbReference type="PROSITE" id="PS00633">
    <property type="entry name" value="BROMODOMAIN_1"/>
    <property type="match status" value="1"/>
</dbReference>
<feature type="region of interest" description="Disordered" evidence="8">
    <location>
        <begin position="629"/>
        <end position="654"/>
    </location>
</feature>
<dbReference type="CDD" id="cd22927">
    <property type="entry name" value="HFD_SPT7"/>
    <property type="match status" value="1"/>
</dbReference>
<dbReference type="SMART" id="SM00297">
    <property type="entry name" value="BROMO"/>
    <property type="match status" value="1"/>
</dbReference>
<dbReference type="FunFam" id="1.10.20.10:FF:000072">
    <property type="entry name" value="Transcriptional activator spt7"/>
    <property type="match status" value="1"/>
</dbReference>
<feature type="compositionally biased region" description="Basic and acidic residues" evidence="8">
    <location>
        <begin position="247"/>
        <end position="264"/>
    </location>
</feature>
<dbReference type="Gene3D" id="1.10.20.10">
    <property type="entry name" value="Histone, subunit A"/>
    <property type="match status" value="1"/>
</dbReference>
<feature type="compositionally biased region" description="Polar residues" evidence="8">
    <location>
        <begin position="110"/>
        <end position="123"/>
    </location>
</feature>
<dbReference type="InterPro" id="IPR006565">
    <property type="entry name" value="BTP"/>
</dbReference>
<dbReference type="GO" id="GO:0046982">
    <property type="term" value="F:protein heterodimerization activity"/>
    <property type="evidence" value="ECO:0007669"/>
    <property type="project" value="InterPro"/>
</dbReference>
<feature type="compositionally biased region" description="Acidic residues" evidence="8">
    <location>
        <begin position="454"/>
        <end position="466"/>
    </location>
</feature>
<feature type="region of interest" description="Disordered" evidence="8">
    <location>
        <begin position="107"/>
        <end position="161"/>
    </location>
</feature>
<keyword evidence="4" id="KW-0804">Transcription</keyword>
<comment type="subcellular location">
    <subcellularLocation>
        <location evidence="1">Nucleus</location>
    </subcellularLocation>
</comment>
<dbReference type="InterPro" id="IPR009072">
    <property type="entry name" value="Histone-fold"/>
</dbReference>
<evidence type="ECO:0000256" key="8">
    <source>
        <dbReference type="SAM" id="MobiDB-lite"/>
    </source>
</evidence>
<accession>A0A8H7AL83</accession>
<dbReference type="SUPFAM" id="SSF47370">
    <property type="entry name" value="Bromodomain"/>
    <property type="match status" value="1"/>
</dbReference>
<dbReference type="GO" id="GO:0006325">
    <property type="term" value="P:chromatin organization"/>
    <property type="evidence" value="ECO:0007669"/>
    <property type="project" value="UniProtKB-ARBA"/>
</dbReference>
<keyword evidence="3 6" id="KW-0103">Bromodomain</keyword>
<sequence>MSLGHHATWLPPNHLRPPDDDHHPSAHFLHSQFKGPSRPSTPRMRLRSLGDGSQSGTAAEGDTSVDDDPQTAKFRELYNACEDKIANLFSEEYQTALAEKKAEQELEAQDTQVATEGQTQASAPVSKKRKLDDDDYDDFDDDEEDDSTEINASPLKGKSHKVQIVADAAQSPMPRPVVQSRLSSDILKATVKTVPPKSQKEEAEAARRKLEETKRAEVENVQRASRMMFFTLENDRDAMLDQQRLDEAERRAEAEADGSSRTHPVDQQGSLASANLGASNLTLKNLIARIDQHRSKVHATESELRALMTEVRKNRSKWASTERVGQEELYEAAEKVLNELKAMTEHSGPFLNKVAKREAPDYHIKVPNPMDLGTMTKKLKQLAYGSKADFIKDLALIWQNCLDYNERADHPVRKHALFMRKETDKLVPLIPDITIRDREEVEAEERRQQLANGEIDDGAEESDDEPIMSSRGRKAPGKSAKKGAPAPRKTAPTVDSAPNADTKPPLQAFGSYASGSIAADSENNEGRSTPPPGSLTPSGPHGLGSGIPGSTADPLELEGLIGGSLPPPAVIEQEDEEYRLWKQKTKKDRALMAAERHRLFRGDRLNADENALLRSKSRMRRWLKIQKQAISDNTPNAEKANTEEAKQSTNGQTLAEGMEGEEDSLLPDYYDSLAGVPDLAPHLAWEEDSEGQVIDQSEAFLRLYPKKRFVSSGSKLAQKLQSNMRQLQETRKVCTKIGVVKQMQLQSQMYQNQFQKYQPEPFVERDIEDHVMSDSGPLVAPYVAKAALQRSVGELFYHAGFEEFQPSALDAVTDMAAEYFQRLATTLVNYQEAPKIAVTTTVANSVGHPETTVTWKPACPPEESILHTLHESGLSLSELETYCRDDVDRLTSKLTTMHDRMRKHLADLLRPALNDGSADGSSNFNDGSEQFVGGDFAEDIDEDFFGFKELGLDRELGLASLSVPLHLLQNRLSTVGRLADPNATTTTEHLFPPPPPYPRIMLSTIQSQPTLIRDFFLRKLHANNDEPLVEDLELPPKQRPNHGRPRLPATGKIGEGKTANPSPAKKKDGVGKGMSKGLGSVKKKSGAATEVNGISTSAVSAGVGAGMEDESPKVNGVLSDKKSLSSASMGKTGVGKLKLNVSNATGLESPNKKDGSSAGGVNGLMHRGGSAAALTDGDPIMMSPDSL</sequence>
<keyword evidence="11" id="KW-1185">Reference proteome</keyword>
<feature type="coiled-coil region" evidence="7">
    <location>
        <begin position="200"/>
        <end position="227"/>
    </location>
</feature>
<dbReference type="GO" id="GO:0000124">
    <property type="term" value="C:SAGA complex"/>
    <property type="evidence" value="ECO:0007669"/>
    <property type="project" value="InterPro"/>
</dbReference>
<dbReference type="AlphaFoldDB" id="A0A8H7AL83"/>
<evidence type="ECO:0000256" key="4">
    <source>
        <dbReference type="ARBA" id="ARBA00023163"/>
    </source>
</evidence>
<evidence type="ECO:0000256" key="6">
    <source>
        <dbReference type="PROSITE-ProRule" id="PRU00035"/>
    </source>
</evidence>
<protein>
    <recommendedName>
        <fullName evidence="9">Bromo domain-containing protein</fullName>
    </recommendedName>
</protein>
<evidence type="ECO:0000256" key="1">
    <source>
        <dbReference type="ARBA" id="ARBA00004123"/>
    </source>
</evidence>
<feature type="compositionally biased region" description="Basic residues" evidence="8">
    <location>
        <begin position="471"/>
        <end position="481"/>
    </location>
</feature>
<dbReference type="Proteomes" id="UP000606974">
    <property type="component" value="Unassembled WGS sequence"/>
</dbReference>
<dbReference type="GO" id="GO:0005198">
    <property type="term" value="F:structural molecule activity"/>
    <property type="evidence" value="ECO:0007669"/>
    <property type="project" value="TreeGrafter"/>
</dbReference>
<feature type="coiled-coil region" evidence="7">
    <location>
        <begin position="283"/>
        <end position="343"/>
    </location>
</feature>
<dbReference type="InterPro" id="IPR036427">
    <property type="entry name" value="Bromodomain-like_sf"/>
</dbReference>
<evidence type="ECO:0000256" key="2">
    <source>
        <dbReference type="ARBA" id="ARBA00023015"/>
    </source>
</evidence>
<evidence type="ECO:0000256" key="3">
    <source>
        <dbReference type="ARBA" id="ARBA00023117"/>
    </source>
</evidence>
<dbReference type="InterPro" id="IPR018359">
    <property type="entry name" value="Bromodomain_CS"/>
</dbReference>
<feature type="region of interest" description="Disordered" evidence="8">
    <location>
        <begin position="1102"/>
        <end position="1187"/>
    </location>
</feature>
<proteinExistence type="predicted"/>